<dbReference type="EMBL" id="LLYW01000013">
    <property type="protein sequence ID" value="KUH33910.1"/>
    <property type="molecule type" value="Genomic_DNA"/>
</dbReference>
<dbReference type="AlphaFoldDB" id="A0A124EBG5"/>
<organism evidence="1 2">
    <name type="scientific">Thermococcus celericrescens</name>
    <dbReference type="NCBI Taxonomy" id="227598"/>
    <lineage>
        <taxon>Archaea</taxon>
        <taxon>Methanobacteriati</taxon>
        <taxon>Methanobacteriota</taxon>
        <taxon>Thermococci</taxon>
        <taxon>Thermococcales</taxon>
        <taxon>Thermococcaceae</taxon>
        <taxon>Thermococcus</taxon>
    </lineage>
</organism>
<sequence>MKTLVISVDRSREKRTIYALVEIDYNNLGELRKRGGWLKHIAELRKQEKRNYIAKFPKRFDSIKPLLKRVIVTPFFNEIKDEIMNLDKEIRVLIVDDAVLKKLKEYKSRKNVFKESVAKGRWEFRHVVLLTDNIAYISREIHEKNPNPNALKKELRKRGIL</sequence>
<dbReference type="STRING" id="227598.APY94_04050"/>
<comment type="caution">
    <text evidence="1">The sequence shown here is derived from an EMBL/GenBank/DDBJ whole genome shotgun (WGS) entry which is preliminary data.</text>
</comment>
<dbReference type="Proteomes" id="UP000053462">
    <property type="component" value="Unassembled WGS sequence"/>
</dbReference>
<dbReference type="RefSeq" id="WP_058938418.1">
    <property type="nucleotide sequence ID" value="NZ_LLYW01000013.1"/>
</dbReference>
<protein>
    <submittedName>
        <fullName evidence="1">Uncharacterized protein</fullName>
    </submittedName>
</protein>
<reference evidence="1 2" key="1">
    <citation type="submission" date="2015-10" db="EMBL/GenBank/DDBJ databases">
        <title>Draft genome sequence of Thermococcus celericrescens strain DSM 17994.</title>
        <authorList>
            <person name="Hong S.-J."/>
            <person name="Park C.-E."/>
            <person name="Shin J.-H."/>
        </authorList>
    </citation>
    <scope>NUCLEOTIDE SEQUENCE [LARGE SCALE GENOMIC DNA]</scope>
    <source>
        <strain evidence="1 2">DSM 17994</strain>
    </source>
</reference>
<evidence type="ECO:0000313" key="2">
    <source>
        <dbReference type="Proteomes" id="UP000053462"/>
    </source>
</evidence>
<keyword evidence="2" id="KW-1185">Reference proteome</keyword>
<proteinExistence type="predicted"/>
<dbReference type="OrthoDB" id="95336at2157"/>
<accession>A0A124EBG5</accession>
<name>A0A124EBG5_9EURY</name>
<gene>
    <name evidence="1" type="ORF">APY94_04050</name>
</gene>
<evidence type="ECO:0000313" key="1">
    <source>
        <dbReference type="EMBL" id="KUH33910.1"/>
    </source>
</evidence>